<dbReference type="AlphaFoldDB" id="A0A0N0IVJ0"/>
<feature type="domain" description="2TM" evidence="2">
    <location>
        <begin position="6"/>
        <end position="82"/>
    </location>
</feature>
<comment type="caution">
    <text evidence="3">The sequence shown here is derived from an EMBL/GenBank/DDBJ whole genome shotgun (WGS) entry which is preliminary data.</text>
</comment>
<dbReference type="OrthoDB" id="1260494at2"/>
<sequence>MNYNDAYRRVEKLKKFYKNLLWFGIVAGVILLRKYLKYGTFDFSATGSSLLLTIWGIILTVKAVDLFVFDDQWERGIVEKELKDHKKPIDY</sequence>
<protein>
    <recommendedName>
        <fullName evidence="2">2TM domain-containing protein</fullName>
    </recommendedName>
</protein>
<dbReference type="InterPro" id="IPR025698">
    <property type="entry name" value="2TM_dom"/>
</dbReference>
<dbReference type="PATRIC" id="fig|253.9.peg.4765"/>
<keyword evidence="1" id="KW-1133">Transmembrane helix</keyword>
<evidence type="ECO:0000259" key="2">
    <source>
        <dbReference type="Pfam" id="PF13239"/>
    </source>
</evidence>
<dbReference type="Pfam" id="PF13239">
    <property type="entry name" value="2TM"/>
    <property type="match status" value="1"/>
</dbReference>
<reference evidence="3 4" key="1">
    <citation type="journal article" date="2015" name="Genom Data">
        <title>Draft genome sequence of a multidrug-resistant Chryseobacterium indologenes isolate from Malaysia.</title>
        <authorList>
            <person name="Yu C.Y."/>
            <person name="Ang G.Y."/>
            <person name="Cheng H.J."/>
            <person name="Cheong Y.M."/>
            <person name="Yin W.F."/>
            <person name="Chan K.G."/>
        </authorList>
    </citation>
    <scope>NUCLEOTIDE SEQUENCE [LARGE SCALE GENOMIC DNA]</scope>
    <source>
        <strain evidence="3 4">CI_885</strain>
    </source>
</reference>
<organism evidence="3 4">
    <name type="scientific">Chryseobacterium indologenes</name>
    <name type="common">Flavobacterium indologenes</name>
    <dbReference type="NCBI Taxonomy" id="253"/>
    <lineage>
        <taxon>Bacteria</taxon>
        <taxon>Pseudomonadati</taxon>
        <taxon>Bacteroidota</taxon>
        <taxon>Flavobacteriia</taxon>
        <taxon>Flavobacteriales</taxon>
        <taxon>Weeksellaceae</taxon>
        <taxon>Chryseobacterium group</taxon>
        <taxon>Chryseobacterium</taxon>
    </lineage>
</organism>
<dbReference type="RefSeq" id="WP_062700566.1">
    <property type="nucleotide sequence ID" value="NZ_LJOD01000009.1"/>
</dbReference>
<proteinExistence type="predicted"/>
<keyword evidence="1" id="KW-0472">Membrane</keyword>
<dbReference type="EMBL" id="LJOD01000009">
    <property type="protein sequence ID" value="KPE50571.1"/>
    <property type="molecule type" value="Genomic_DNA"/>
</dbReference>
<feature type="transmembrane region" description="Helical" evidence="1">
    <location>
        <begin position="48"/>
        <end position="69"/>
    </location>
</feature>
<keyword evidence="1" id="KW-0812">Transmembrane</keyword>
<accession>A0A0N0IVJ0</accession>
<dbReference type="Proteomes" id="UP000037953">
    <property type="component" value="Unassembled WGS sequence"/>
</dbReference>
<reference evidence="4" key="2">
    <citation type="submission" date="2015-09" db="EMBL/GenBank/DDBJ databases">
        <title>Draft genome sequence of a multidrug-resistant Chryseobacterium indologenes isolate from Malaysia.</title>
        <authorList>
            <person name="Yu C.Y."/>
            <person name="Ang G.Y."/>
            <person name="Chan K.-G."/>
        </authorList>
    </citation>
    <scope>NUCLEOTIDE SEQUENCE [LARGE SCALE GENOMIC DNA]</scope>
    <source>
        <strain evidence="4">CI_885</strain>
    </source>
</reference>
<evidence type="ECO:0000313" key="3">
    <source>
        <dbReference type="EMBL" id="KPE50571.1"/>
    </source>
</evidence>
<evidence type="ECO:0000313" key="4">
    <source>
        <dbReference type="Proteomes" id="UP000037953"/>
    </source>
</evidence>
<feature type="transmembrane region" description="Helical" evidence="1">
    <location>
        <begin position="20"/>
        <end position="36"/>
    </location>
</feature>
<evidence type="ECO:0000256" key="1">
    <source>
        <dbReference type="SAM" id="Phobius"/>
    </source>
</evidence>
<gene>
    <name evidence="3" type="ORF">AOB46_14420</name>
</gene>
<name>A0A0N0IVJ0_CHRID</name>